<comment type="caution">
    <text evidence="1">The sequence shown here is derived from an EMBL/GenBank/DDBJ whole genome shotgun (WGS) entry which is preliminary data.</text>
</comment>
<dbReference type="AlphaFoldDB" id="A0A0W1A1V1"/>
<organism evidence="1 2">
    <name type="scientific">Legionella waltersii</name>
    <dbReference type="NCBI Taxonomy" id="66969"/>
    <lineage>
        <taxon>Bacteria</taxon>
        <taxon>Pseudomonadati</taxon>
        <taxon>Pseudomonadota</taxon>
        <taxon>Gammaproteobacteria</taxon>
        <taxon>Legionellales</taxon>
        <taxon>Legionellaceae</taxon>
        <taxon>Legionella</taxon>
    </lineage>
</organism>
<reference evidence="1 2" key="1">
    <citation type="submission" date="2015-11" db="EMBL/GenBank/DDBJ databases">
        <title>Genomic analysis of 38 Legionella species identifies large and diverse effector repertoires.</title>
        <authorList>
            <person name="Burstein D."/>
            <person name="Amaro F."/>
            <person name="Zusman T."/>
            <person name="Lifshitz Z."/>
            <person name="Cohen O."/>
            <person name="Gilbert J.A."/>
            <person name="Pupko T."/>
            <person name="Shuman H.A."/>
            <person name="Segal G."/>
        </authorList>
    </citation>
    <scope>NUCLEOTIDE SEQUENCE [LARGE SCALE GENOMIC DNA]</scope>
    <source>
        <strain evidence="1 2">ATCC 51914</strain>
    </source>
</reference>
<protein>
    <submittedName>
        <fullName evidence="1">Uncharacterized protein</fullName>
    </submittedName>
</protein>
<proteinExistence type="predicted"/>
<dbReference type="PATRIC" id="fig|66969.6.peg.3313"/>
<sequence length="64" mass="7355">MFLCALSSNTANISMTSILCNMNNSYRATIVQLYPFLIKELLNYRWDIFLTNCLKLSVAEEVSK</sequence>
<dbReference type="Proteomes" id="UP000054729">
    <property type="component" value="Unassembled WGS sequence"/>
</dbReference>
<dbReference type="EMBL" id="LNZB01000060">
    <property type="protein sequence ID" value="KTD74995.1"/>
    <property type="molecule type" value="Genomic_DNA"/>
</dbReference>
<name>A0A0W1A1V1_9GAMM</name>
<keyword evidence="2" id="KW-1185">Reference proteome</keyword>
<evidence type="ECO:0000313" key="2">
    <source>
        <dbReference type="Proteomes" id="UP000054729"/>
    </source>
</evidence>
<accession>A0A0W1A1V1</accession>
<evidence type="ECO:0000313" key="1">
    <source>
        <dbReference type="EMBL" id="KTD74995.1"/>
    </source>
</evidence>
<gene>
    <name evidence="1" type="ORF">Lwal_3036</name>
</gene>